<comment type="caution">
    <text evidence="9">The sequence shown here is derived from an EMBL/GenBank/DDBJ whole genome shotgun (WGS) entry which is preliminary data.</text>
</comment>
<feature type="signal peptide" evidence="4">
    <location>
        <begin position="1"/>
        <end position="21"/>
    </location>
</feature>
<keyword evidence="1" id="KW-0175">Coiled coil</keyword>
<evidence type="ECO:0000259" key="8">
    <source>
        <dbReference type="Pfam" id="PF22124"/>
    </source>
</evidence>
<feature type="domain" description="Glycosyl hydrolase family 95 catalytic" evidence="8">
    <location>
        <begin position="368"/>
        <end position="777"/>
    </location>
</feature>
<dbReference type="Gene3D" id="1.20.1270.90">
    <property type="entry name" value="AF1782-like"/>
    <property type="match status" value="1"/>
</dbReference>
<evidence type="ECO:0000313" key="10">
    <source>
        <dbReference type="Proteomes" id="UP000292927"/>
    </source>
</evidence>
<evidence type="ECO:0000259" key="7">
    <source>
        <dbReference type="Pfam" id="PF21307"/>
    </source>
</evidence>
<feature type="chain" id="PRO_5038907659" evidence="4">
    <location>
        <begin position="22"/>
        <end position="1782"/>
    </location>
</feature>
<keyword evidence="3" id="KW-0472">Membrane</keyword>
<feature type="domain" description="MBG" evidence="6">
    <location>
        <begin position="1573"/>
        <end position="1640"/>
    </location>
</feature>
<feature type="compositionally biased region" description="Acidic residues" evidence="2">
    <location>
        <begin position="1660"/>
        <end position="1727"/>
    </location>
</feature>
<dbReference type="InterPro" id="IPR027414">
    <property type="entry name" value="GH95_N_dom"/>
</dbReference>
<keyword evidence="3" id="KW-0812">Transmembrane</keyword>
<keyword evidence="3" id="KW-1133">Transmembrane helix</keyword>
<feature type="transmembrane region" description="Helical" evidence="3">
    <location>
        <begin position="1753"/>
        <end position="1773"/>
    </location>
</feature>
<dbReference type="Gene3D" id="1.20.1270.70">
    <property type="entry name" value="Designed single chain three-helix bundle"/>
    <property type="match status" value="2"/>
</dbReference>
<evidence type="ECO:0000259" key="6">
    <source>
        <dbReference type="Pfam" id="PF18887"/>
    </source>
</evidence>
<proteinExistence type="predicted"/>
<dbReference type="OrthoDB" id="9802600at2"/>
<dbReference type="GO" id="GO:0005975">
    <property type="term" value="P:carbohydrate metabolic process"/>
    <property type="evidence" value="ECO:0007669"/>
    <property type="project" value="InterPro"/>
</dbReference>
<feature type="coiled-coil region" evidence="1">
    <location>
        <begin position="1460"/>
        <end position="1490"/>
    </location>
</feature>
<evidence type="ECO:0000313" key="9">
    <source>
        <dbReference type="EMBL" id="RZS91859.1"/>
    </source>
</evidence>
<keyword evidence="10" id="KW-1185">Reference proteome</keyword>
<feature type="domain" description="Glycosyl hydrolase family 95 N-terminal" evidence="5">
    <location>
        <begin position="48"/>
        <end position="339"/>
    </location>
</feature>
<dbReference type="Gene3D" id="2.70.98.50">
    <property type="entry name" value="putative glycoside hydrolase family protein from bacillus halodurans"/>
    <property type="match status" value="1"/>
</dbReference>
<evidence type="ECO:0000256" key="1">
    <source>
        <dbReference type="SAM" id="Coils"/>
    </source>
</evidence>
<reference evidence="9 10" key="1">
    <citation type="submission" date="2019-02" db="EMBL/GenBank/DDBJ databases">
        <title>Genomic Encyclopedia of Type Strains, Phase IV (KMG-IV): sequencing the most valuable type-strain genomes for metagenomic binning, comparative biology and taxonomic classification.</title>
        <authorList>
            <person name="Goeker M."/>
        </authorList>
    </citation>
    <scope>NUCLEOTIDE SEQUENCE [LARGE SCALE GENOMIC DNA]</scope>
    <source>
        <strain evidence="9 10">DSM 29486</strain>
    </source>
</reference>
<name>A0A4V2F577_9FIRM</name>
<evidence type="ECO:0000259" key="5">
    <source>
        <dbReference type="Pfam" id="PF14498"/>
    </source>
</evidence>
<dbReference type="Pfam" id="PF18887">
    <property type="entry name" value="MBG_3"/>
    <property type="match status" value="1"/>
</dbReference>
<dbReference type="EMBL" id="SGXF01000011">
    <property type="protein sequence ID" value="RZS91859.1"/>
    <property type="molecule type" value="Genomic_DNA"/>
</dbReference>
<dbReference type="SUPFAM" id="SSF48208">
    <property type="entry name" value="Six-hairpin glycosidases"/>
    <property type="match status" value="1"/>
</dbReference>
<dbReference type="GO" id="GO:0004560">
    <property type="term" value="F:alpha-L-fucosidase activity"/>
    <property type="evidence" value="ECO:0007669"/>
    <property type="project" value="TreeGrafter"/>
</dbReference>
<feature type="domain" description="Alpha fucosidase A-like C-terminal" evidence="7">
    <location>
        <begin position="779"/>
        <end position="875"/>
    </location>
</feature>
<dbReference type="PANTHER" id="PTHR31084:SF19">
    <property type="entry name" value="GLYCOSYL HYDROLASE FAMILY 95 N-TERMINAL DOMAIN-CONTAINING PROTEIN"/>
    <property type="match status" value="1"/>
</dbReference>
<evidence type="ECO:0000256" key="4">
    <source>
        <dbReference type="SAM" id="SignalP"/>
    </source>
</evidence>
<gene>
    <name evidence="9" type="ORF">EV209_3292</name>
</gene>
<feature type="compositionally biased region" description="Polar residues" evidence="2">
    <location>
        <begin position="1731"/>
        <end position="1750"/>
    </location>
</feature>
<evidence type="ECO:0000256" key="3">
    <source>
        <dbReference type="SAM" id="Phobius"/>
    </source>
</evidence>
<sequence length="1782" mass="193464">MKGMKKRVLYFLAALSIAVTSIPGTPVKAGGNGTVGRAGGGAEKPLKLQYLSPANKGTDERNNWERWALPLGNGHMGAMVFGRTDTERVQLNEKTLWSGGTGGADDEAGGEYEKRDPLSDAFGNVDAAGSGAMDAYIDKLFSDYYSGSSAANNPAQSGALKILPNNRSALGDYLNFAEMYLDFDHQNAGNYRRELDLRTALSTVSYDSDGVHFTRETFINYPDNVLVYKVTADKAGSIDLVLRPEIADLGTKSSGSHSKKVTREGTVVADESSQTVTMQGTVVNNGMNFAGKFKVVNEGGTVTAQNPAVSAHPNSKGQLTVQGADSVLIYVTLATNYKNEYPNYRQEAPDYAMTNAAERLENASAKGYDVLKKEHLEDYQKLFSRVELDLGGSYQENEETDQLLAAWKSASSSGAQNHYLEELYFQYGRYLLIAASREDSLPSNLQGIWNDRTFADWQSDYHTNINLQMNYWPAFTTNLAETGMSLVNYVDSLQEPGAETARKLFGTENAWMVNCSANALGFTGNINSSASLATTANAFILQNVYDYYQYTQDKSTLQNQIYPMMKGASNFFLQTLQNGRTDADSDKLFMVPSFSSEHGPWTVGATFDQQLIYILFEETLDAADELGIQDDFTSQLKDAMERLYPMVLGDDGQIKEWQQEGKYNRYADKPGQKIGDDAHRHNSQLIALHPGNLITTETPELMEAAKTTLKLRGDGATGWSMGQKFNMWARLQDGNHAYNNLFKNLMKNGTATNLFDLHPPFQIDGNYGGTAGIAELLMQSHAGYVSILPALPDELSSGSVKGLVAEGNFVVDIDWNNKKVSNLQITSRSGNTLSLKCGVIGEVTDLTSGARITEISQDSNGAVSFATTAGHTYQIVTGEAQDLRAAEAVVSEVQAQGIVSCEYTTETGKEFDEAFLALKRMTEQKNYVASDVQKSIDRLLNAAEALQMREGGAYQTAVILRFLENAAAVVNEDAENRWRQKIEYDRADLIEELEQGSSDAEAMLAKAEALLKTGNEIAGYSDYRITLYDLIKKAKSVEQGGREDELWKEYQEAVEKAADVFADPGASEDKLREAGAALKEVIKTIESVYTILASAEGEGAIDPSGEVTVLGKGSQKFTVTPGENSEILDVLVDGKSVGPVSEYTISDMKKDMTVTAIFQSRAGQETAEEILLDNAIARAEKLQKEHYSEASWDVLQTSLEAAKNVDRNDSEEMNRRAEALLDAMDALYIWGEAVRTEAESGVYPVENFSSSTVYNDPQYWGDQELNGRKVVGGYPESGPKAASGSASKNGEWSLQKYDNVSAGAQVLSKTDQSWVKFGFEGNRVRFITEKAVQGAKVDVYIDGRLITALDCYTSSSSENPRGVVVFDSQDYPEIDWGGSSAHELKLVGNKHGSYSNPIFRVDAFDEYPDQTKVAVTKDLAKLVAEYSVLEEAEYTAETWSAFADTLEKAKGLLNAGIAGQEEVNTAAKELQDAQEKLQAANKVITAVTELMPVTVPLETTADELRKALQDSVVVTAGDAKVRVEVSWDLSGFDGRKAGEIELKGNLVLPEGSEISNENNMTASVTVTVEKGKAVITLGNLIQTEGSVTPVTAVTEPEGLKVAILYNGAPELPADPGEYRVEASVADDNYEGSAIGVLIIESRPTEAESSAEETNPPETESSAEETDPAETESSAEETDPAETESSTEETDPAETESSTEETDPAETESSTEETDPAETESSSDETDPGESAASTEESQITPPTGDATNNKRPAAVMVIALIALAGSAAGMQIAGRKRKTDRK</sequence>
<keyword evidence="4" id="KW-0732">Signal</keyword>
<dbReference type="Gene3D" id="2.60.120.260">
    <property type="entry name" value="Galactose-binding domain-like"/>
    <property type="match status" value="1"/>
</dbReference>
<dbReference type="InterPro" id="IPR008928">
    <property type="entry name" value="6-hairpin_glycosidase_sf"/>
</dbReference>
<dbReference type="PANTHER" id="PTHR31084">
    <property type="entry name" value="ALPHA-L-FUCOSIDASE 2"/>
    <property type="match status" value="1"/>
</dbReference>
<dbReference type="Pfam" id="PF22124">
    <property type="entry name" value="Glyco_hydro_95_cat"/>
    <property type="match status" value="1"/>
</dbReference>
<dbReference type="RefSeq" id="WP_130436472.1">
    <property type="nucleotide sequence ID" value="NZ_SGXF01000011.1"/>
</dbReference>
<dbReference type="Pfam" id="PF21307">
    <property type="entry name" value="Glyco_hydro_95_C"/>
    <property type="match status" value="1"/>
</dbReference>
<dbReference type="Gene3D" id="1.50.10.10">
    <property type="match status" value="1"/>
</dbReference>
<organism evidence="9 10">
    <name type="scientific">Cuneatibacter caecimuris</name>
    <dbReference type="NCBI Taxonomy" id="1796618"/>
    <lineage>
        <taxon>Bacteria</taxon>
        <taxon>Bacillati</taxon>
        <taxon>Bacillota</taxon>
        <taxon>Clostridia</taxon>
        <taxon>Lachnospirales</taxon>
        <taxon>Lachnospiraceae</taxon>
        <taxon>Cuneatibacter</taxon>
    </lineage>
</organism>
<dbReference type="InterPro" id="IPR049053">
    <property type="entry name" value="AFCA-like_C"/>
</dbReference>
<evidence type="ECO:0000256" key="2">
    <source>
        <dbReference type="SAM" id="MobiDB-lite"/>
    </source>
</evidence>
<dbReference type="InterPro" id="IPR012341">
    <property type="entry name" value="6hp_glycosidase-like_sf"/>
</dbReference>
<dbReference type="InterPro" id="IPR043772">
    <property type="entry name" value="MBG_3"/>
</dbReference>
<accession>A0A4V2F577</accession>
<protein>
    <submittedName>
        <fullName evidence="9">Glycosyl hydrolase family 65</fullName>
    </submittedName>
</protein>
<feature type="region of interest" description="Disordered" evidence="2">
    <location>
        <begin position="1642"/>
        <end position="1750"/>
    </location>
</feature>
<dbReference type="InterPro" id="IPR054363">
    <property type="entry name" value="GH95_cat"/>
</dbReference>
<dbReference type="Pfam" id="PF14498">
    <property type="entry name" value="Glyco_hyd_65N_2"/>
    <property type="match status" value="1"/>
</dbReference>
<feature type="region of interest" description="Disordered" evidence="2">
    <location>
        <begin position="96"/>
        <end position="117"/>
    </location>
</feature>
<keyword evidence="9" id="KW-0378">Hydrolase</keyword>
<dbReference type="Proteomes" id="UP000292927">
    <property type="component" value="Unassembled WGS sequence"/>
</dbReference>